<dbReference type="RefSeq" id="WP_075359192.1">
    <property type="nucleotide sequence ID" value="NZ_MSRG01000061.1"/>
</dbReference>
<dbReference type="InterPro" id="IPR001296">
    <property type="entry name" value="Glyco_trans_1"/>
</dbReference>
<dbReference type="AlphaFoldDB" id="A0A242M619"/>
<proteinExistence type="predicted"/>
<dbReference type="EMBL" id="NBTZ01000164">
    <property type="protein sequence ID" value="OTP66065.1"/>
    <property type="molecule type" value="Genomic_DNA"/>
</dbReference>
<dbReference type="CDD" id="cd03801">
    <property type="entry name" value="GT4_PimA-like"/>
    <property type="match status" value="1"/>
</dbReference>
<dbReference type="SUPFAM" id="SSF53756">
    <property type="entry name" value="UDP-Glycosyltransferase/glycogen phosphorylase"/>
    <property type="match status" value="1"/>
</dbReference>
<organism evidence="2 3">
    <name type="scientific">Caballeronia sordidicola</name>
    <name type="common">Burkholderia sordidicola</name>
    <dbReference type="NCBI Taxonomy" id="196367"/>
    <lineage>
        <taxon>Bacteria</taxon>
        <taxon>Pseudomonadati</taxon>
        <taxon>Pseudomonadota</taxon>
        <taxon>Betaproteobacteria</taxon>
        <taxon>Burkholderiales</taxon>
        <taxon>Burkholderiaceae</taxon>
        <taxon>Caballeronia</taxon>
    </lineage>
</organism>
<evidence type="ECO:0000313" key="2">
    <source>
        <dbReference type="EMBL" id="OTP66065.1"/>
    </source>
</evidence>
<protein>
    <submittedName>
        <fullName evidence="2">Glycosyltransferase</fullName>
    </submittedName>
</protein>
<name>A0A242M619_CABSO</name>
<feature type="domain" description="Glycosyl transferase family 1" evidence="1">
    <location>
        <begin position="171"/>
        <end position="327"/>
    </location>
</feature>
<gene>
    <name evidence="2" type="ORF">PAMC26577_38175</name>
</gene>
<dbReference type="Proteomes" id="UP000195221">
    <property type="component" value="Unassembled WGS sequence"/>
</dbReference>
<evidence type="ECO:0000259" key="1">
    <source>
        <dbReference type="Pfam" id="PF00534"/>
    </source>
</evidence>
<accession>A0A242M619</accession>
<dbReference type="Gene3D" id="3.40.50.2000">
    <property type="entry name" value="Glycogen Phosphorylase B"/>
    <property type="match status" value="1"/>
</dbReference>
<dbReference type="Pfam" id="PF00534">
    <property type="entry name" value="Glycos_transf_1"/>
    <property type="match status" value="1"/>
</dbReference>
<keyword evidence="2" id="KW-0808">Transferase</keyword>
<dbReference type="GO" id="GO:0016757">
    <property type="term" value="F:glycosyltransferase activity"/>
    <property type="evidence" value="ECO:0007669"/>
    <property type="project" value="InterPro"/>
</dbReference>
<comment type="caution">
    <text evidence="2">The sequence shown here is derived from an EMBL/GenBank/DDBJ whole genome shotgun (WGS) entry which is preliminary data.</text>
</comment>
<evidence type="ECO:0000313" key="3">
    <source>
        <dbReference type="Proteomes" id="UP000195221"/>
    </source>
</evidence>
<dbReference type="PANTHER" id="PTHR12526">
    <property type="entry name" value="GLYCOSYLTRANSFERASE"/>
    <property type="match status" value="1"/>
</dbReference>
<dbReference type="PANTHER" id="PTHR12526:SF635">
    <property type="entry name" value="GLYCOSYL TRANSFERASE GROUP 1"/>
    <property type="match status" value="1"/>
</dbReference>
<sequence length="345" mass="40016">MKIALVSTFVPFIYGGARNIVEWLQAMLEKEGHQVERIYLPQIDAPDLLFQQMTAFRWIDLSSADRVICFRPQAHLIQHPHKILWFIHHIRAFYDLWDNDLYRGCPDDEKHRGLRAALHDADTTALREAQHIFTNSRVVSDRLKQFNGVDSEVLYPPVYNSERFRTRQYNDEIVCICRLEHHKRQHLLVDAMEFTKTPVRLRLCGSSSSSYYPDELERRIEKLGVGDRVTLEYRWITEDEKADYFADCLATAYLPEDEDSYGYPSIEASHCAKAIITSTDSGGVLELVKDGVNGFVTEPLAERLAEVMDKLYLDRTLAQQMGKNALQRLDEINISWSHVLRRLLA</sequence>
<reference evidence="2 3" key="1">
    <citation type="submission" date="2017-03" db="EMBL/GenBank/DDBJ databases">
        <title>Genome analysis of strain PAMC 26577.</title>
        <authorList>
            <person name="Oh H.-M."/>
            <person name="Yang J.-A."/>
        </authorList>
    </citation>
    <scope>NUCLEOTIDE SEQUENCE [LARGE SCALE GENOMIC DNA]</scope>
    <source>
        <strain evidence="2 3">PAMC 26577</strain>
    </source>
</reference>